<gene>
    <name evidence="2" type="ORF">FMM08_09255</name>
</gene>
<sequence>MSSDAPVRVHVGSAVRRPAAPVSRATPPRPSAAGTADEAAAPPPLPTWDEIVTGGAAGPAAPPRHARRHPTPVSRAVAAAARAVDAAWDGVARAAAAAAYRRREPGDGTPPRPPVPAGTSLPPTLEEDRRARRASAVLGFGDYAAPPVRSDLYGLKPLFPYAHARAWDSPRGVLVGYDVHTGEPVRHSGRAWFDHGTSGSSTLVLGSKFAGKSALLKSYLVRAVAEHGFRAWVYDTRAVNHVDGERRVSEGEFCALGREAGGAVHRFAAGGPLRLNLLDARLHGGDGGDVGERAGREGLVRSVLQFLAGRRLTPAEGYALRVQLDRTLRSPALAGRQATVVDLREALLSAPADPDEPVVEAPGAPGPTGRAGTSLTEGELHAWGRDLGLLLDRLVFGDLAGFVDGPTSPELDLDADVVVWDLSGVQATHPDVVPVLMAASAALMLTTWTAPGRGWGVVVVDELWNAVRVPELGAVVQEVVKKARTLGVELLGATQHLTDVLAAQESGRSFVHDADVVVSFRQEPVNARVFGEQLGFTEVEVAALEALGAHQAVWKVPGEPARAVQHVLYGVERRLTDTAQRLR</sequence>
<organism evidence="2 3">
    <name type="scientific">Quadrisphaera setariae</name>
    <dbReference type="NCBI Taxonomy" id="2593304"/>
    <lineage>
        <taxon>Bacteria</taxon>
        <taxon>Bacillati</taxon>
        <taxon>Actinomycetota</taxon>
        <taxon>Actinomycetes</taxon>
        <taxon>Kineosporiales</taxon>
        <taxon>Kineosporiaceae</taxon>
        <taxon>Quadrisphaera</taxon>
    </lineage>
</organism>
<evidence type="ECO:0000313" key="3">
    <source>
        <dbReference type="Proteomes" id="UP000321234"/>
    </source>
</evidence>
<feature type="region of interest" description="Disordered" evidence="1">
    <location>
        <begin position="351"/>
        <end position="373"/>
    </location>
</feature>
<comment type="caution">
    <text evidence="2">The sequence shown here is derived from an EMBL/GenBank/DDBJ whole genome shotgun (WGS) entry which is preliminary data.</text>
</comment>
<evidence type="ECO:0000313" key="2">
    <source>
        <dbReference type="EMBL" id="TXR56299.1"/>
    </source>
</evidence>
<protein>
    <recommendedName>
        <fullName evidence="4">AAA-like domain-containing protein</fullName>
    </recommendedName>
</protein>
<feature type="compositionally biased region" description="Low complexity" evidence="1">
    <location>
        <begin position="361"/>
        <end position="373"/>
    </location>
</feature>
<dbReference type="InterPro" id="IPR027417">
    <property type="entry name" value="P-loop_NTPase"/>
</dbReference>
<dbReference type="RefSeq" id="WP_147926092.1">
    <property type="nucleotide sequence ID" value="NZ_VKAC01000005.1"/>
</dbReference>
<evidence type="ECO:0008006" key="4">
    <source>
        <dbReference type="Google" id="ProtNLM"/>
    </source>
</evidence>
<dbReference type="SUPFAM" id="SSF52540">
    <property type="entry name" value="P-loop containing nucleoside triphosphate hydrolases"/>
    <property type="match status" value="1"/>
</dbReference>
<feature type="region of interest" description="Disordered" evidence="1">
    <location>
        <begin position="99"/>
        <end position="129"/>
    </location>
</feature>
<dbReference type="AlphaFoldDB" id="A0A5C8ZG88"/>
<dbReference type="EMBL" id="VKAC01000005">
    <property type="protein sequence ID" value="TXR56299.1"/>
    <property type="molecule type" value="Genomic_DNA"/>
</dbReference>
<dbReference type="OrthoDB" id="3972227at2"/>
<evidence type="ECO:0000256" key="1">
    <source>
        <dbReference type="SAM" id="MobiDB-lite"/>
    </source>
</evidence>
<dbReference type="Proteomes" id="UP000321234">
    <property type="component" value="Unassembled WGS sequence"/>
</dbReference>
<keyword evidence="3" id="KW-1185">Reference proteome</keyword>
<dbReference type="Gene3D" id="3.40.50.300">
    <property type="entry name" value="P-loop containing nucleotide triphosphate hydrolases"/>
    <property type="match status" value="1"/>
</dbReference>
<name>A0A5C8ZG88_9ACTN</name>
<proteinExistence type="predicted"/>
<feature type="compositionally biased region" description="Low complexity" evidence="1">
    <location>
        <begin position="14"/>
        <end position="40"/>
    </location>
</feature>
<feature type="region of interest" description="Disordered" evidence="1">
    <location>
        <begin position="1"/>
        <end position="74"/>
    </location>
</feature>
<accession>A0A5C8ZG88</accession>
<reference evidence="2 3" key="1">
    <citation type="submission" date="2019-07" db="EMBL/GenBank/DDBJ databases">
        <title>Quadrisphaera sp. strain DD2A genome sequencing and assembly.</title>
        <authorList>
            <person name="Kim I."/>
        </authorList>
    </citation>
    <scope>NUCLEOTIDE SEQUENCE [LARGE SCALE GENOMIC DNA]</scope>
    <source>
        <strain evidence="2 3">DD2A</strain>
    </source>
</reference>